<dbReference type="Proteomes" id="UP001630127">
    <property type="component" value="Unassembled WGS sequence"/>
</dbReference>
<dbReference type="AlphaFoldDB" id="A0ABD2ZSN3"/>
<dbReference type="Gene3D" id="3.40.30.10">
    <property type="entry name" value="Glutaredoxin"/>
    <property type="match status" value="1"/>
</dbReference>
<dbReference type="CDD" id="cd00570">
    <property type="entry name" value="GST_N_family"/>
    <property type="match status" value="1"/>
</dbReference>
<dbReference type="GO" id="GO:0004364">
    <property type="term" value="F:glutathione transferase activity"/>
    <property type="evidence" value="ECO:0007669"/>
    <property type="project" value="UniProtKB-EC"/>
</dbReference>
<keyword evidence="2" id="KW-0216">Detoxification</keyword>
<proteinExistence type="inferred from homology"/>
<accession>A0ABD2ZSN3</accession>
<keyword evidence="7" id="KW-1185">Reference proteome</keyword>
<dbReference type="PANTHER" id="PTHR44328">
    <property type="entry name" value="GLUTATHIONE S-TRANSFERASE L1"/>
    <property type="match status" value="1"/>
</dbReference>
<evidence type="ECO:0000256" key="4">
    <source>
        <dbReference type="ARBA" id="ARBA00060732"/>
    </source>
</evidence>
<dbReference type="InterPro" id="IPR044629">
    <property type="entry name" value="GSTL1/2/3"/>
</dbReference>
<comment type="catalytic activity">
    <reaction evidence="3">
        <text>RX + glutathione = an S-substituted glutathione + a halide anion + H(+)</text>
        <dbReference type="Rhea" id="RHEA:16437"/>
        <dbReference type="ChEBI" id="CHEBI:15378"/>
        <dbReference type="ChEBI" id="CHEBI:16042"/>
        <dbReference type="ChEBI" id="CHEBI:17792"/>
        <dbReference type="ChEBI" id="CHEBI:57925"/>
        <dbReference type="ChEBI" id="CHEBI:90779"/>
        <dbReference type="EC" id="2.5.1.18"/>
    </reaction>
</comment>
<protein>
    <recommendedName>
        <fullName evidence="1">glutathione transferase</fullName>
        <ecNumber evidence="1">2.5.1.18</ecNumber>
    </recommendedName>
</protein>
<dbReference type="SFLD" id="SFLDS00019">
    <property type="entry name" value="Glutathione_Transferase_(cytos"/>
    <property type="match status" value="1"/>
</dbReference>
<evidence type="ECO:0000259" key="5">
    <source>
        <dbReference type="PROSITE" id="PS50404"/>
    </source>
</evidence>
<organism evidence="6 7">
    <name type="scientific">Cinchona calisaya</name>
    <dbReference type="NCBI Taxonomy" id="153742"/>
    <lineage>
        <taxon>Eukaryota</taxon>
        <taxon>Viridiplantae</taxon>
        <taxon>Streptophyta</taxon>
        <taxon>Embryophyta</taxon>
        <taxon>Tracheophyta</taxon>
        <taxon>Spermatophyta</taxon>
        <taxon>Magnoliopsida</taxon>
        <taxon>eudicotyledons</taxon>
        <taxon>Gunneridae</taxon>
        <taxon>Pentapetalae</taxon>
        <taxon>asterids</taxon>
        <taxon>lamiids</taxon>
        <taxon>Gentianales</taxon>
        <taxon>Rubiaceae</taxon>
        <taxon>Cinchonoideae</taxon>
        <taxon>Cinchoneae</taxon>
        <taxon>Cinchona</taxon>
    </lineage>
</organism>
<dbReference type="SFLD" id="SFLDG00358">
    <property type="entry name" value="Main_(cytGST)"/>
    <property type="match status" value="1"/>
</dbReference>
<dbReference type="SUPFAM" id="SSF47616">
    <property type="entry name" value="GST C-terminal domain-like"/>
    <property type="match status" value="1"/>
</dbReference>
<comment type="similarity">
    <text evidence="4">Belongs to the GST superfamily. Lambda family.</text>
</comment>
<evidence type="ECO:0000256" key="1">
    <source>
        <dbReference type="ARBA" id="ARBA00012452"/>
    </source>
</evidence>
<reference evidence="6 7" key="1">
    <citation type="submission" date="2024-11" db="EMBL/GenBank/DDBJ databases">
        <title>A near-complete genome assembly of Cinchona calisaya.</title>
        <authorList>
            <person name="Lian D.C."/>
            <person name="Zhao X.W."/>
            <person name="Wei L."/>
        </authorList>
    </citation>
    <scope>NUCLEOTIDE SEQUENCE [LARGE SCALE GENOMIC DNA]</scope>
    <source>
        <tissue evidence="6">Nenye</tissue>
    </source>
</reference>
<name>A0ABD2ZSN3_9GENT</name>
<sequence>MSSGVKEVLPPSLDSSSDPPAIFDGTTKLYISYHCPYAQRVWIARNHKGLQDRIKLIPIDLQNRPAWYKEKVYPTNKVPSLEHNNKVKGESLDLIKYLEDNFEGPSLFPDDPAKKEFAEELLSYTDSFNGAVLSSFKGDSLSDAGAAFDYIENALRKFADGPFFLGTFSLVDIAYIPFIERYQPFLLDVKKYDITEGRPKLAIWIQEINNIEAYKVTKRDPKEHVDSYKKRFSV</sequence>
<evidence type="ECO:0000256" key="3">
    <source>
        <dbReference type="ARBA" id="ARBA00047960"/>
    </source>
</evidence>
<evidence type="ECO:0000313" key="7">
    <source>
        <dbReference type="Proteomes" id="UP001630127"/>
    </source>
</evidence>
<comment type="caution">
    <text evidence="6">The sequence shown here is derived from an EMBL/GenBank/DDBJ whole genome shotgun (WGS) entry which is preliminary data.</text>
</comment>
<feature type="domain" description="GST N-terminal" evidence="5">
    <location>
        <begin position="25"/>
        <end position="106"/>
    </location>
</feature>
<dbReference type="InterPro" id="IPR040079">
    <property type="entry name" value="Glutathione_S-Trfase"/>
</dbReference>
<dbReference type="FunFam" id="3.40.30.10:FF:000091">
    <property type="entry name" value="Glutathione S-transferase L2, chloroplastic"/>
    <property type="match status" value="1"/>
</dbReference>
<dbReference type="EC" id="2.5.1.18" evidence="1"/>
<dbReference type="InterPro" id="IPR036249">
    <property type="entry name" value="Thioredoxin-like_sf"/>
</dbReference>
<dbReference type="InterPro" id="IPR004045">
    <property type="entry name" value="Glutathione_S-Trfase_N"/>
</dbReference>
<dbReference type="Pfam" id="PF13417">
    <property type="entry name" value="GST_N_3"/>
    <property type="match status" value="1"/>
</dbReference>
<dbReference type="GO" id="GO:0009636">
    <property type="term" value="P:response to toxic substance"/>
    <property type="evidence" value="ECO:0007669"/>
    <property type="project" value="UniProtKB-KW"/>
</dbReference>
<dbReference type="SUPFAM" id="SSF52833">
    <property type="entry name" value="Thioredoxin-like"/>
    <property type="match status" value="1"/>
</dbReference>
<dbReference type="Pfam" id="PF13410">
    <property type="entry name" value="GST_C_2"/>
    <property type="match status" value="1"/>
</dbReference>
<dbReference type="Gene3D" id="1.20.1050.10">
    <property type="match status" value="1"/>
</dbReference>
<dbReference type="CDD" id="cd03203">
    <property type="entry name" value="GST_C_Lambda"/>
    <property type="match status" value="1"/>
</dbReference>
<dbReference type="PROSITE" id="PS50404">
    <property type="entry name" value="GST_NTER"/>
    <property type="match status" value="1"/>
</dbReference>
<dbReference type="EMBL" id="JBJUIK010000008">
    <property type="protein sequence ID" value="KAL3520653.1"/>
    <property type="molecule type" value="Genomic_DNA"/>
</dbReference>
<evidence type="ECO:0000256" key="2">
    <source>
        <dbReference type="ARBA" id="ARBA00022575"/>
    </source>
</evidence>
<dbReference type="FunFam" id="1.20.1050.10:FF:000041">
    <property type="entry name" value="Lambda class glutathione S-transferase"/>
    <property type="match status" value="1"/>
</dbReference>
<evidence type="ECO:0000313" key="6">
    <source>
        <dbReference type="EMBL" id="KAL3520653.1"/>
    </source>
</evidence>
<dbReference type="InterPro" id="IPR036282">
    <property type="entry name" value="Glutathione-S-Trfase_C_sf"/>
</dbReference>
<dbReference type="PANTHER" id="PTHR44328:SF11">
    <property type="entry name" value="GLUTATHIONE S-TRANSFERASE L2, CHLOROPLASTIC"/>
    <property type="match status" value="1"/>
</dbReference>
<gene>
    <name evidence="6" type="ORF">ACH5RR_018802</name>
</gene>